<proteinExistence type="predicted"/>
<protein>
    <submittedName>
        <fullName evidence="1">Uncharacterized protein</fullName>
    </submittedName>
</protein>
<dbReference type="Proteomes" id="UP000027997">
    <property type="component" value="Unassembled WGS sequence"/>
</dbReference>
<comment type="caution">
    <text evidence="1">The sequence shown here is derived from an EMBL/GenBank/DDBJ whole genome shotgun (WGS) entry which is preliminary data.</text>
</comment>
<sequence>MAWVSDTDVEGLSAQEPVVTGESVKGAITSASADSTALPIEDESYLCLLCLRDSTERIVMLYFNYIKLRQEISRDTPAVLLGMLMVLQEKHNGLQHKLLHYYPANMAAGKWHDRDEQNEFLGYLSEDSRESLQQICLTEMKMMMLISQMMEQ</sequence>
<dbReference type="EMBL" id="JOJP01000001">
    <property type="protein sequence ID" value="KEI69948.1"/>
    <property type="molecule type" value="Genomic_DNA"/>
</dbReference>
<dbReference type="RefSeq" id="WP_034843990.1">
    <property type="nucleotide sequence ID" value="NZ_JOJP01000001.1"/>
</dbReference>
<accession>A0A081K722</accession>
<keyword evidence="2" id="KW-1185">Reference proteome</keyword>
<organism evidence="1 2">
    <name type="scientific">Endozoicomonas elysicola</name>
    <dbReference type="NCBI Taxonomy" id="305900"/>
    <lineage>
        <taxon>Bacteria</taxon>
        <taxon>Pseudomonadati</taxon>
        <taxon>Pseudomonadota</taxon>
        <taxon>Gammaproteobacteria</taxon>
        <taxon>Oceanospirillales</taxon>
        <taxon>Endozoicomonadaceae</taxon>
        <taxon>Endozoicomonas</taxon>
    </lineage>
</organism>
<reference evidence="1 2" key="1">
    <citation type="submission" date="2014-06" db="EMBL/GenBank/DDBJ databases">
        <title>Whole Genome Sequences of Three Symbiotic Endozoicomonas Bacteria.</title>
        <authorList>
            <person name="Neave M.J."/>
            <person name="Apprill A."/>
            <person name="Voolstra C.R."/>
        </authorList>
    </citation>
    <scope>NUCLEOTIDE SEQUENCE [LARGE SCALE GENOMIC DNA]</scope>
    <source>
        <strain evidence="1 2">DSM 22380</strain>
    </source>
</reference>
<evidence type="ECO:0000313" key="1">
    <source>
        <dbReference type="EMBL" id="KEI69948.1"/>
    </source>
</evidence>
<evidence type="ECO:0000313" key="2">
    <source>
        <dbReference type="Proteomes" id="UP000027997"/>
    </source>
</evidence>
<gene>
    <name evidence="1" type="ORF">GV64_03580</name>
</gene>
<name>A0A081K722_9GAMM</name>
<dbReference type="AlphaFoldDB" id="A0A081K722"/>